<organism evidence="1">
    <name type="scientific">marine sediment metagenome</name>
    <dbReference type="NCBI Taxonomy" id="412755"/>
    <lineage>
        <taxon>unclassified sequences</taxon>
        <taxon>metagenomes</taxon>
        <taxon>ecological metagenomes</taxon>
    </lineage>
</organism>
<accession>A0A0F9P5K6</accession>
<protein>
    <submittedName>
        <fullName evidence="1">Uncharacterized protein</fullName>
    </submittedName>
</protein>
<proteinExistence type="predicted"/>
<comment type="caution">
    <text evidence="1">The sequence shown here is derived from an EMBL/GenBank/DDBJ whole genome shotgun (WGS) entry which is preliminary data.</text>
</comment>
<reference evidence="1" key="1">
    <citation type="journal article" date="2015" name="Nature">
        <title>Complex archaea that bridge the gap between prokaryotes and eukaryotes.</title>
        <authorList>
            <person name="Spang A."/>
            <person name="Saw J.H."/>
            <person name="Jorgensen S.L."/>
            <person name="Zaremba-Niedzwiedzka K."/>
            <person name="Martijn J."/>
            <person name="Lind A.E."/>
            <person name="van Eijk R."/>
            <person name="Schleper C."/>
            <person name="Guy L."/>
            <person name="Ettema T.J."/>
        </authorList>
    </citation>
    <scope>NUCLEOTIDE SEQUENCE</scope>
</reference>
<dbReference type="AlphaFoldDB" id="A0A0F9P5K6"/>
<dbReference type="EMBL" id="LAZR01005899">
    <property type="protein sequence ID" value="KKM96305.1"/>
    <property type="molecule type" value="Genomic_DNA"/>
</dbReference>
<sequence>MMHASGGMHLHEARRLLRHEPRELRPLQLFAEQSRTVGGGPVQLKYVLCKVDADDANFFHGCLLSCAFNTASVAHCGAVRGKRHPPHLHLGKLIAERSEGDIL</sequence>
<gene>
    <name evidence="1" type="ORF">LCGC14_1179510</name>
</gene>
<name>A0A0F9P5K6_9ZZZZ</name>
<evidence type="ECO:0000313" key="1">
    <source>
        <dbReference type="EMBL" id="KKM96305.1"/>
    </source>
</evidence>